<dbReference type="Proteomes" id="UP000218334">
    <property type="component" value="Unassembled WGS sequence"/>
</dbReference>
<protein>
    <submittedName>
        <fullName evidence="1">Uncharacterized protein</fullName>
    </submittedName>
</protein>
<evidence type="ECO:0000313" key="2">
    <source>
        <dbReference type="Proteomes" id="UP000218334"/>
    </source>
</evidence>
<name>A0A2H3BT69_9AGAR</name>
<dbReference type="EMBL" id="KZ293419">
    <property type="protein sequence ID" value="PBK74029.1"/>
    <property type="molecule type" value="Genomic_DNA"/>
</dbReference>
<reference evidence="2" key="1">
    <citation type="journal article" date="2017" name="Nat. Ecol. Evol.">
        <title>Genome expansion and lineage-specific genetic innovations in the forest pathogenic fungi Armillaria.</title>
        <authorList>
            <person name="Sipos G."/>
            <person name="Prasanna A.N."/>
            <person name="Walter M.C."/>
            <person name="O'Connor E."/>
            <person name="Balint B."/>
            <person name="Krizsan K."/>
            <person name="Kiss B."/>
            <person name="Hess J."/>
            <person name="Varga T."/>
            <person name="Slot J."/>
            <person name="Riley R."/>
            <person name="Boka B."/>
            <person name="Rigling D."/>
            <person name="Barry K."/>
            <person name="Lee J."/>
            <person name="Mihaltcheva S."/>
            <person name="LaButti K."/>
            <person name="Lipzen A."/>
            <person name="Waldron R."/>
            <person name="Moloney N.M."/>
            <person name="Sperisen C."/>
            <person name="Kredics L."/>
            <person name="Vagvoelgyi C."/>
            <person name="Patrignani A."/>
            <person name="Fitzpatrick D."/>
            <person name="Nagy I."/>
            <person name="Doyle S."/>
            <person name="Anderson J.B."/>
            <person name="Grigoriev I.V."/>
            <person name="Gueldener U."/>
            <person name="Muensterkoetter M."/>
            <person name="Nagy L.G."/>
        </authorList>
    </citation>
    <scope>NUCLEOTIDE SEQUENCE [LARGE SCALE GENOMIC DNA]</scope>
    <source>
        <strain evidence="2">28-4</strain>
    </source>
</reference>
<organism evidence="1 2">
    <name type="scientific">Armillaria solidipes</name>
    <dbReference type="NCBI Taxonomy" id="1076256"/>
    <lineage>
        <taxon>Eukaryota</taxon>
        <taxon>Fungi</taxon>
        <taxon>Dikarya</taxon>
        <taxon>Basidiomycota</taxon>
        <taxon>Agaricomycotina</taxon>
        <taxon>Agaricomycetes</taxon>
        <taxon>Agaricomycetidae</taxon>
        <taxon>Agaricales</taxon>
        <taxon>Marasmiineae</taxon>
        <taxon>Physalacriaceae</taxon>
        <taxon>Armillaria</taxon>
    </lineage>
</organism>
<keyword evidence="2" id="KW-1185">Reference proteome</keyword>
<sequence length="187" mass="21419">MERLGIVKSCSLRSRADAVEKIDVQFRNIPDPYGNHTHILAYRHHRCELSSLVPEHEWGFKHRKIENPIHDKRMAAGIDPAREAAEEARCVYDIAKSNYSVIVFVTESFVEQPPFDFGSPYWIGFFSLLTAPRLSCARMSRLSSIRMLSWISSARSFRRPIEGIAILSHPSKSSCCFWLCSLSWTSI</sequence>
<gene>
    <name evidence="1" type="ORF">ARMSODRAFT_568675</name>
</gene>
<dbReference type="AlphaFoldDB" id="A0A2H3BT69"/>
<evidence type="ECO:0000313" key="1">
    <source>
        <dbReference type="EMBL" id="PBK74029.1"/>
    </source>
</evidence>
<accession>A0A2H3BT69</accession>
<proteinExistence type="predicted"/>